<dbReference type="AlphaFoldDB" id="A0A1F6DI99"/>
<dbReference type="Proteomes" id="UP000176511">
    <property type="component" value="Unassembled WGS sequence"/>
</dbReference>
<sequence>MYKKLVIIIGVVILGWGMYVLTRSEAEVVQEPVVEAPVADVATEPAETVVTPSQEATNQEVHTVTYTVDGFSPQELTIKVGDRVVWINNTTADMWPATGMHPTHTVYPGSDIKKCTEADTSMIFDACRPFASGDAYAFTFTEVGTWRYHDHLKVSNTGTIIVTE</sequence>
<dbReference type="InterPro" id="IPR008972">
    <property type="entry name" value="Cupredoxin"/>
</dbReference>
<dbReference type="EMBL" id="MFLE01000025">
    <property type="protein sequence ID" value="OGG61179.1"/>
    <property type="molecule type" value="Genomic_DNA"/>
</dbReference>
<proteinExistence type="predicted"/>
<dbReference type="PANTHER" id="PTHR36507:SF1">
    <property type="entry name" value="BLL1555 PROTEIN"/>
    <property type="match status" value="1"/>
</dbReference>
<evidence type="ECO:0008006" key="3">
    <source>
        <dbReference type="Google" id="ProtNLM"/>
    </source>
</evidence>
<protein>
    <recommendedName>
        <fullName evidence="3">EfeO-type cupredoxin-like domain-containing protein</fullName>
    </recommendedName>
</protein>
<reference evidence="1 2" key="1">
    <citation type="journal article" date="2016" name="Nat. Commun.">
        <title>Thousands of microbial genomes shed light on interconnected biogeochemical processes in an aquifer system.</title>
        <authorList>
            <person name="Anantharaman K."/>
            <person name="Brown C.T."/>
            <person name="Hug L.A."/>
            <person name="Sharon I."/>
            <person name="Castelle C.J."/>
            <person name="Probst A.J."/>
            <person name="Thomas B.C."/>
            <person name="Singh A."/>
            <person name="Wilkins M.J."/>
            <person name="Karaoz U."/>
            <person name="Brodie E.L."/>
            <person name="Williams K.H."/>
            <person name="Hubbard S.S."/>
            <person name="Banfield J.F."/>
        </authorList>
    </citation>
    <scope>NUCLEOTIDE SEQUENCE [LARGE SCALE GENOMIC DNA]</scope>
</reference>
<evidence type="ECO:0000313" key="1">
    <source>
        <dbReference type="EMBL" id="OGG61179.1"/>
    </source>
</evidence>
<dbReference type="PANTHER" id="PTHR36507">
    <property type="entry name" value="BLL1555 PROTEIN"/>
    <property type="match status" value="1"/>
</dbReference>
<dbReference type="Gene3D" id="2.60.40.420">
    <property type="entry name" value="Cupredoxins - blue copper proteins"/>
    <property type="match status" value="1"/>
</dbReference>
<organism evidence="1 2">
    <name type="scientific">Candidatus Kaiserbacteria bacterium RIFCSPHIGHO2_02_FULL_49_34</name>
    <dbReference type="NCBI Taxonomy" id="1798491"/>
    <lineage>
        <taxon>Bacteria</taxon>
        <taxon>Candidatus Kaiseribacteriota</taxon>
    </lineage>
</organism>
<comment type="caution">
    <text evidence="1">The sequence shown here is derived from an EMBL/GenBank/DDBJ whole genome shotgun (WGS) entry which is preliminary data.</text>
</comment>
<dbReference type="InterPro" id="IPR052721">
    <property type="entry name" value="ET_Amicyanin"/>
</dbReference>
<dbReference type="SUPFAM" id="SSF49503">
    <property type="entry name" value="Cupredoxins"/>
    <property type="match status" value="1"/>
</dbReference>
<dbReference type="STRING" id="1798491.A3C87_03455"/>
<name>A0A1F6DI99_9BACT</name>
<accession>A0A1F6DI99</accession>
<evidence type="ECO:0000313" key="2">
    <source>
        <dbReference type="Proteomes" id="UP000176511"/>
    </source>
</evidence>
<gene>
    <name evidence="1" type="ORF">A3C87_03455</name>
</gene>